<dbReference type="Gene3D" id="2.60.40.1180">
    <property type="entry name" value="Golgi alpha-mannosidase II"/>
    <property type="match status" value="1"/>
</dbReference>
<dbReference type="SUPFAM" id="SSF88688">
    <property type="entry name" value="Families 57/38 glycoside transferase middle domain"/>
    <property type="match status" value="1"/>
</dbReference>
<dbReference type="EMBL" id="KZ772742">
    <property type="protein sequence ID" value="PTQ35624.1"/>
    <property type="molecule type" value="Genomic_DNA"/>
</dbReference>
<evidence type="ECO:0000256" key="2">
    <source>
        <dbReference type="ARBA" id="ARBA00009792"/>
    </source>
</evidence>
<dbReference type="Pfam" id="PF17677">
    <property type="entry name" value="Glyco_hydro38C2"/>
    <property type="match status" value="1"/>
</dbReference>
<dbReference type="AlphaFoldDB" id="A0A2R6WP60"/>
<dbReference type="FunFam" id="1.20.1270.50:FF:000002">
    <property type="entry name" value="Alpha-mannosidase"/>
    <property type="match status" value="1"/>
</dbReference>
<dbReference type="FunFam" id="1.20.1270.50:FF:000003">
    <property type="entry name" value="Alpha-mannosidase"/>
    <property type="match status" value="1"/>
</dbReference>
<keyword evidence="4 10" id="KW-0479">Metal-binding</keyword>
<comment type="catalytic activity">
    <reaction evidence="1">
        <text>Hydrolysis of terminal, non-reducing alpha-D-mannose residues in alpha-D-mannosides.</text>
        <dbReference type="EC" id="3.2.1.24"/>
    </reaction>
</comment>
<evidence type="ECO:0000256" key="4">
    <source>
        <dbReference type="ARBA" id="ARBA00022723"/>
    </source>
</evidence>
<evidence type="ECO:0000256" key="3">
    <source>
        <dbReference type="ARBA" id="ARBA00012752"/>
    </source>
</evidence>
<keyword evidence="7" id="KW-1015">Disulfide bond</keyword>
<dbReference type="InterPro" id="IPR015341">
    <property type="entry name" value="Glyco_hydro_38_cen"/>
</dbReference>
<dbReference type="InterPro" id="IPR013780">
    <property type="entry name" value="Glyco_hydro_b"/>
</dbReference>
<dbReference type="InterPro" id="IPR027291">
    <property type="entry name" value="Glyco_hydro_38_N_sf"/>
</dbReference>
<feature type="chain" id="PRO_5017850159" description="Alpha-mannosidase" evidence="10">
    <location>
        <begin position="24"/>
        <end position="1063"/>
    </location>
</feature>
<dbReference type="GO" id="GO:0046872">
    <property type="term" value="F:metal ion binding"/>
    <property type="evidence" value="ECO:0007669"/>
    <property type="project" value="UniProtKB-KW"/>
</dbReference>
<dbReference type="SUPFAM" id="SSF88713">
    <property type="entry name" value="Glycoside hydrolase/deacetylase"/>
    <property type="match status" value="1"/>
</dbReference>
<dbReference type="SUPFAM" id="SSF74650">
    <property type="entry name" value="Galactose mutarotase-like"/>
    <property type="match status" value="1"/>
</dbReference>
<dbReference type="EC" id="3.2.1.-" evidence="10"/>
<proteinExistence type="inferred from homology"/>
<dbReference type="FunFam" id="2.60.40.1360:FF:000001">
    <property type="entry name" value="Alpha-mannosidase"/>
    <property type="match status" value="1"/>
</dbReference>
<dbReference type="Gene3D" id="2.60.40.1360">
    <property type="match status" value="1"/>
</dbReference>
<dbReference type="GO" id="GO:0006013">
    <property type="term" value="P:mannose metabolic process"/>
    <property type="evidence" value="ECO:0007669"/>
    <property type="project" value="InterPro"/>
</dbReference>
<comment type="cofactor">
    <cofactor evidence="10">
        <name>Zn(2+)</name>
        <dbReference type="ChEBI" id="CHEBI:29105"/>
    </cofactor>
    <text evidence="10">Binds 1 zinc ion per subunit.</text>
</comment>
<dbReference type="InterPro" id="IPR041147">
    <property type="entry name" value="GH38_C"/>
</dbReference>
<dbReference type="FunFam" id="2.60.40.1180:FF:000015">
    <property type="entry name" value="Alpha-mannosidase"/>
    <property type="match status" value="1"/>
</dbReference>
<dbReference type="Pfam" id="PF01074">
    <property type="entry name" value="Glyco_hydro_38N"/>
    <property type="match status" value="1"/>
</dbReference>
<evidence type="ECO:0000256" key="7">
    <source>
        <dbReference type="ARBA" id="ARBA00023157"/>
    </source>
</evidence>
<evidence type="ECO:0000256" key="1">
    <source>
        <dbReference type="ARBA" id="ARBA00000365"/>
    </source>
</evidence>
<dbReference type="Gene3D" id="2.70.98.30">
    <property type="entry name" value="Golgi alpha-mannosidase II, domain 4"/>
    <property type="match status" value="1"/>
</dbReference>
<dbReference type="Pfam" id="PF07748">
    <property type="entry name" value="Glyco_hydro_38C"/>
    <property type="match status" value="1"/>
</dbReference>
<dbReference type="FunFam" id="2.70.98.30:FF:000003">
    <property type="entry name" value="Alpha-mannosidase"/>
    <property type="match status" value="1"/>
</dbReference>
<dbReference type="InterPro" id="IPR028995">
    <property type="entry name" value="Glyco_hydro_57/38_cen_sf"/>
</dbReference>
<sequence>MGAPIWWVVVLLVLGLSATVSVAESHRQKLGLCSKKSNDDDDDDESPYNTDAGPVPDKLNVHLVPHTHDDVGWLKTVDQYFVGSNNTIQVAAVQYIIGSVIDSLLKNPDRKFIYVEQAFFQRWWRLQNKQMQKKVKKLVEKGQLEFINGGWCMHDEATTHYLDMIDQTTLGHRYIKDQFDVAPRIGWQIDPFGHSAVQGYLLGAEVGFDALFFARADYQDKAKRQADRTMEFIWRGSKTLGASAQLFGGLLGHHYDPPPEFRYDIHSEAPLFQDDPLLYDYNVEERVELFVKLVQEQAAQFRTNHTMWTMGEDFAYEYAETWFKQLDKLIHYVNLDGRVNVFYSSPSMYLDSKHAANETWPVKEDDFFPYADCPHCYWTGYFTSRPALKRYVRRLSGFLQAARQLEFLVGKNETGPNTDSLEEAMAIVQHHDGVSGTERQHVANDYAKRLSIGAAEAAEVISTALNRLISGNVPKPDTKKKEKVTAKKLLKDPKYVIQMPSSEEVSNESLKFELCFLLNVSYCPPTEVDLSGGKTLVVVAYNPLGWPRDEMIRIPVTNSALTVTDSDGQAIPSQLVPLSKIAKGLREKYVMAHEGVHAGKGDLSYLVFQASVPPVGYRTFHIRASVPGSPQSAEHASVEQNNERAGHVKLKSSGAHIQISLQTGRIEKMKDVKTGVIADVEQSYCWYNASVGNAFESQGQASGAYIFRPNSSECFPLGTPDDTVQLTVIRGPLVEEVHQTFSPWISQVVRLYSNADHAEIEFTVGPIPVEDGLGKEVVTKVSTNLESNGEFYTDSNGRDFLKRVRNYRSDWTLNVTEEVAGNYYPLNLGIYLADNETEFSVLVDRALGGGSIRDGELEIMLHRRMLRDDGRGVGDVLNEVVCTGDPETCEGLTVQGTYYLHASSKTEAPKWRRSYGQELLFPVQLAFTVLESSEANVGPALNFSLLASDYSLPPNVALLTLQELEEGDVLFRLAHLYEIGEDDILSAVANVDTQALFGKKRIDKIEEVTLTANQKKSDVNPLQWNVEGNISSTVPLRGHHHKKHEVLVELGPMEIRTFIVSFE</sequence>
<dbReference type="GO" id="GO:0030246">
    <property type="term" value="F:carbohydrate binding"/>
    <property type="evidence" value="ECO:0007669"/>
    <property type="project" value="InterPro"/>
</dbReference>
<dbReference type="InterPro" id="IPR000602">
    <property type="entry name" value="Glyco_hydro_38_N"/>
</dbReference>
<dbReference type="Gramene" id="Mp4g13950.1">
    <property type="protein sequence ID" value="Mp4g13950.1.cds"/>
    <property type="gene ID" value="Mp4g13950"/>
</dbReference>
<dbReference type="OMA" id="VEQSYCW"/>
<dbReference type="Gene3D" id="1.20.1270.50">
    <property type="entry name" value="Glycoside hydrolase family 38, central domain"/>
    <property type="match status" value="2"/>
</dbReference>
<dbReference type="CDD" id="cd10810">
    <property type="entry name" value="GH38N_AMII_LAM_like"/>
    <property type="match status" value="1"/>
</dbReference>
<keyword evidence="14" id="KW-1185">Reference proteome</keyword>
<reference evidence="14" key="1">
    <citation type="journal article" date="2017" name="Cell">
        <title>Insights into land plant evolution garnered from the Marchantia polymorpha genome.</title>
        <authorList>
            <person name="Bowman J.L."/>
            <person name="Kohchi T."/>
            <person name="Yamato K.T."/>
            <person name="Jenkins J."/>
            <person name="Shu S."/>
            <person name="Ishizaki K."/>
            <person name="Yamaoka S."/>
            <person name="Nishihama R."/>
            <person name="Nakamura Y."/>
            <person name="Berger F."/>
            <person name="Adam C."/>
            <person name="Aki S.S."/>
            <person name="Althoff F."/>
            <person name="Araki T."/>
            <person name="Arteaga-Vazquez M.A."/>
            <person name="Balasubrmanian S."/>
            <person name="Barry K."/>
            <person name="Bauer D."/>
            <person name="Boehm C.R."/>
            <person name="Briginshaw L."/>
            <person name="Caballero-Perez J."/>
            <person name="Catarino B."/>
            <person name="Chen F."/>
            <person name="Chiyoda S."/>
            <person name="Chovatia M."/>
            <person name="Davies K.M."/>
            <person name="Delmans M."/>
            <person name="Demura T."/>
            <person name="Dierschke T."/>
            <person name="Dolan L."/>
            <person name="Dorantes-Acosta A.E."/>
            <person name="Eklund D.M."/>
            <person name="Florent S.N."/>
            <person name="Flores-Sandoval E."/>
            <person name="Fujiyama A."/>
            <person name="Fukuzawa H."/>
            <person name="Galik B."/>
            <person name="Grimanelli D."/>
            <person name="Grimwood J."/>
            <person name="Grossniklaus U."/>
            <person name="Hamada T."/>
            <person name="Haseloff J."/>
            <person name="Hetherington A.J."/>
            <person name="Higo A."/>
            <person name="Hirakawa Y."/>
            <person name="Hundley H.N."/>
            <person name="Ikeda Y."/>
            <person name="Inoue K."/>
            <person name="Inoue S.I."/>
            <person name="Ishida S."/>
            <person name="Jia Q."/>
            <person name="Kakita M."/>
            <person name="Kanazawa T."/>
            <person name="Kawai Y."/>
            <person name="Kawashima T."/>
            <person name="Kennedy M."/>
            <person name="Kinose K."/>
            <person name="Kinoshita T."/>
            <person name="Kohara Y."/>
            <person name="Koide E."/>
            <person name="Komatsu K."/>
            <person name="Kopischke S."/>
            <person name="Kubo M."/>
            <person name="Kyozuka J."/>
            <person name="Lagercrantz U."/>
            <person name="Lin S.S."/>
            <person name="Lindquist E."/>
            <person name="Lipzen A.M."/>
            <person name="Lu C.W."/>
            <person name="De Luna E."/>
            <person name="Martienssen R.A."/>
            <person name="Minamino N."/>
            <person name="Mizutani M."/>
            <person name="Mizutani M."/>
            <person name="Mochizuki N."/>
            <person name="Monte I."/>
            <person name="Mosher R."/>
            <person name="Nagasaki H."/>
            <person name="Nakagami H."/>
            <person name="Naramoto S."/>
            <person name="Nishitani K."/>
            <person name="Ohtani M."/>
            <person name="Okamoto T."/>
            <person name="Okumura M."/>
            <person name="Phillips J."/>
            <person name="Pollak B."/>
            <person name="Reinders A."/>
            <person name="Rovekamp M."/>
            <person name="Sano R."/>
            <person name="Sawa S."/>
            <person name="Schmid M.W."/>
            <person name="Shirakawa M."/>
            <person name="Solano R."/>
            <person name="Spunde A."/>
            <person name="Suetsugu N."/>
            <person name="Sugano S."/>
            <person name="Sugiyama A."/>
            <person name="Sun R."/>
            <person name="Suzuki Y."/>
            <person name="Takenaka M."/>
            <person name="Takezawa D."/>
            <person name="Tomogane H."/>
            <person name="Tsuzuki M."/>
            <person name="Ueda T."/>
            <person name="Umeda M."/>
            <person name="Ward J.M."/>
            <person name="Watanabe Y."/>
            <person name="Yazaki K."/>
            <person name="Yokoyama R."/>
            <person name="Yoshitake Y."/>
            <person name="Yotsui I."/>
            <person name="Zachgo S."/>
            <person name="Schmutz J."/>
        </authorList>
    </citation>
    <scope>NUCLEOTIDE SEQUENCE [LARGE SCALE GENOMIC DNA]</scope>
    <source>
        <strain evidence="14">Tak-1</strain>
    </source>
</reference>
<dbReference type="Proteomes" id="UP000244005">
    <property type="component" value="Unassembled WGS sequence"/>
</dbReference>
<evidence type="ECO:0000256" key="5">
    <source>
        <dbReference type="ARBA" id="ARBA00022801"/>
    </source>
</evidence>
<feature type="domain" description="Glycoside hydrolase family 38 central" evidence="12">
    <location>
        <begin position="376"/>
        <end position="450"/>
    </location>
</feature>
<evidence type="ECO:0000256" key="10">
    <source>
        <dbReference type="RuleBase" id="RU361199"/>
    </source>
</evidence>
<protein>
    <recommendedName>
        <fullName evidence="3 10">Alpha-mannosidase</fullName>
        <ecNumber evidence="10">3.2.1.-</ecNumber>
    </recommendedName>
</protein>
<dbReference type="PANTHER" id="PTHR11607:SF3">
    <property type="entry name" value="LYSOSOMAL ALPHA-MANNOSIDASE"/>
    <property type="match status" value="1"/>
</dbReference>
<dbReference type="Pfam" id="PF09261">
    <property type="entry name" value="Alpha-mann_mid"/>
    <property type="match status" value="1"/>
</dbReference>
<organism evidence="13 14">
    <name type="scientific">Marchantia polymorpha</name>
    <name type="common">Common liverwort</name>
    <name type="synonym">Marchantia aquatica</name>
    <dbReference type="NCBI Taxonomy" id="3197"/>
    <lineage>
        <taxon>Eukaryota</taxon>
        <taxon>Viridiplantae</taxon>
        <taxon>Streptophyta</taxon>
        <taxon>Embryophyta</taxon>
        <taxon>Marchantiophyta</taxon>
        <taxon>Marchantiopsida</taxon>
        <taxon>Marchantiidae</taxon>
        <taxon>Marchantiales</taxon>
        <taxon>Marchantiaceae</taxon>
        <taxon>Marchantia</taxon>
    </lineage>
</organism>
<dbReference type="InterPro" id="IPR050843">
    <property type="entry name" value="Glycosyl_Hydrlase_38"/>
</dbReference>
<gene>
    <name evidence="13" type="ORF">MARPO_0070s0086</name>
</gene>
<evidence type="ECO:0000259" key="12">
    <source>
        <dbReference type="SMART" id="SM00872"/>
    </source>
</evidence>
<keyword evidence="8" id="KW-0325">Glycoprotein</keyword>
<evidence type="ECO:0000313" key="14">
    <source>
        <dbReference type="Proteomes" id="UP000244005"/>
    </source>
</evidence>
<keyword evidence="6 10" id="KW-0862">Zinc</keyword>
<evidence type="ECO:0000313" key="13">
    <source>
        <dbReference type="EMBL" id="PTQ35624.1"/>
    </source>
</evidence>
<dbReference type="InterPro" id="IPR037094">
    <property type="entry name" value="Glyco_hydro_38_cen_sf"/>
</dbReference>
<dbReference type="OrthoDB" id="2016903at2759"/>
<dbReference type="PANTHER" id="PTHR11607">
    <property type="entry name" value="ALPHA-MANNOSIDASE"/>
    <property type="match status" value="1"/>
</dbReference>
<accession>A0A2R6WP60</accession>
<comment type="similarity">
    <text evidence="2 10">Belongs to the glycosyl hydrolase 38 family.</text>
</comment>
<dbReference type="SMART" id="SM00872">
    <property type="entry name" value="Alpha-mann_mid"/>
    <property type="match status" value="1"/>
</dbReference>
<name>A0A2R6WP60_MARPO</name>
<keyword evidence="10" id="KW-0732">Signal</keyword>
<dbReference type="InterPro" id="IPR011682">
    <property type="entry name" value="Glyco_hydro_38_C"/>
</dbReference>
<keyword evidence="9 10" id="KW-0326">Glycosidase</keyword>
<evidence type="ECO:0000256" key="8">
    <source>
        <dbReference type="ARBA" id="ARBA00023180"/>
    </source>
</evidence>
<dbReference type="InterPro" id="IPR011013">
    <property type="entry name" value="Gal_mutarotase_sf_dom"/>
</dbReference>
<dbReference type="GO" id="GO:0004559">
    <property type="term" value="F:alpha-mannosidase activity"/>
    <property type="evidence" value="ECO:0000318"/>
    <property type="project" value="GO_Central"/>
</dbReference>
<keyword evidence="5 10" id="KW-0378">Hydrolase</keyword>
<dbReference type="FunFam" id="3.20.110.10:FF:000001">
    <property type="entry name" value="Alpha-mannosidase"/>
    <property type="match status" value="1"/>
</dbReference>
<feature type="region of interest" description="Disordered" evidence="11">
    <location>
        <begin position="33"/>
        <end position="56"/>
    </location>
</feature>
<evidence type="ECO:0000256" key="6">
    <source>
        <dbReference type="ARBA" id="ARBA00022833"/>
    </source>
</evidence>
<dbReference type="InterPro" id="IPR011330">
    <property type="entry name" value="Glyco_hydro/deAcase_b/a-brl"/>
</dbReference>
<evidence type="ECO:0000256" key="11">
    <source>
        <dbReference type="SAM" id="MobiDB-lite"/>
    </source>
</evidence>
<feature type="signal peptide" evidence="10">
    <location>
        <begin position="1"/>
        <end position="23"/>
    </location>
</feature>
<dbReference type="Gene3D" id="3.20.110.10">
    <property type="entry name" value="Glycoside hydrolase 38, N terminal domain"/>
    <property type="match status" value="1"/>
</dbReference>
<evidence type="ECO:0000256" key="9">
    <source>
        <dbReference type="ARBA" id="ARBA00023295"/>
    </source>
</evidence>